<comment type="caution">
    <text evidence="1">The sequence shown here is derived from an EMBL/GenBank/DDBJ whole genome shotgun (WGS) entry which is preliminary data.</text>
</comment>
<dbReference type="AlphaFoldDB" id="A0A0F9UD57"/>
<organism evidence="1">
    <name type="scientific">marine sediment metagenome</name>
    <dbReference type="NCBI Taxonomy" id="412755"/>
    <lineage>
        <taxon>unclassified sequences</taxon>
        <taxon>metagenomes</taxon>
        <taxon>ecological metagenomes</taxon>
    </lineage>
</organism>
<protein>
    <submittedName>
        <fullName evidence="1">Uncharacterized protein</fullName>
    </submittedName>
</protein>
<proteinExistence type="predicted"/>
<gene>
    <name evidence="1" type="ORF">LCGC14_0237310</name>
</gene>
<sequence length="126" mass="14153">MTAAAKEIDIEELMIKLLDRTATCPDDDGSESIMRAALLDQADLIREIGQACEKTVIYQSGIDRFTEHKSEFDACHEPCDRLLNAWRLALHRVVYAPTQLHRKAAVRLCMPLVACYLPSEASRGVH</sequence>
<accession>A0A0F9UD57</accession>
<reference evidence="1" key="1">
    <citation type="journal article" date="2015" name="Nature">
        <title>Complex archaea that bridge the gap between prokaryotes and eukaryotes.</title>
        <authorList>
            <person name="Spang A."/>
            <person name="Saw J.H."/>
            <person name="Jorgensen S.L."/>
            <person name="Zaremba-Niedzwiedzka K."/>
            <person name="Martijn J."/>
            <person name="Lind A.E."/>
            <person name="van Eijk R."/>
            <person name="Schleper C."/>
            <person name="Guy L."/>
            <person name="Ettema T.J."/>
        </authorList>
    </citation>
    <scope>NUCLEOTIDE SEQUENCE</scope>
</reference>
<name>A0A0F9UD57_9ZZZZ</name>
<dbReference type="EMBL" id="LAZR01000117">
    <property type="protein sequence ID" value="KKN89599.1"/>
    <property type="molecule type" value="Genomic_DNA"/>
</dbReference>
<evidence type="ECO:0000313" key="1">
    <source>
        <dbReference type="EMBL" id="KKN89599.1"/>
    </source>
</evidence>